<feature type="domain" description="LD-carboxypeptidase C-terminal" evidence="8">
    <location>
        <begin position="187"/>
        <end position="301"/>
    </location>
</feature>
<accession>A0A0S6UBR8</accession>
<comment type="similarity">
    <text evidence="1">Belongs to the peptidase S66 family.</text>
</comment>
<dbReference type="InterPro" id="IPR027478">
    <property type="entry name" value="LdcA_N"/>
</dbReference>
<reference evidence="9" key="1">
    <citation type="journal article" date="2014" name="Gene">
        <title>Genome-guided analysis of transformation efficiency and carbon dioxide assimilation by Moorella thermoacetica Y72.</title>
        <authorList>
            <person name="Tsukahara K."/>
            <person name="Kita A."/>
            <person name="Nakashimada Y."/>
            <person name="Hoshino T."/>
            <person name="Murakami K."/>
        </authorList>
    </citation>
    <scope>NUCLEOTIDE SEQUENCE [LARGE SCALE GENOMIC DNA]</scope>
    <source>
        <strain evidence="9">Y72</strain>
    </source>
</reference>
<dbReference type="Proteomes" id="UP000063718">
    <property type="component" value="Unassembled WGS sequence"/>
</dbReference>
<dbReference type="InterPro" id="IPR029062">
    <property type="entry name" value="Class_I_gatase-like"/>
</dbReference>
<dbReference type="EMBL" id="DF238840">
    <property type="protein sequence ID" value="GAF26418.1"/>
    <property type="molecule type" value="Genomic_DNA"/>
</dbReference>
<feature type="active site" description="Charge relay system" evidence="6">
    <location>
        <position position="218"/>
    </location>
</feature>
<evidence type="ECO:0000256" key="5">
    <source>
        <dbReference type="ARBA" id="ARBA00022825"/>
    </source>
</evidence>
<dbReference type="RefSeq" id="WP_036372082.1">
    <property type="nucleotide sequence ID" value="NZ_DF238840.1"/>
</dbReference>
<dbReference type="InterPro" id="IPR003507">
    <property type="entry name" value="S66_fam"/>
</dbReference>
<keyword evidence="5" id="KW-0720">Serine protease</keyword>
<sequence length="318" mass="34377">MEKLKLILKPPALKKGATIGVIAPASPLAQPEYLERGLEFWRSRGYRVRTGRHISKAAGYLAGNDADRLADLHWMFRDPEIGAIICLRGGYGSLRLLAGLDYDLVLSHPKILLGYSDITALHLAFNKIAGLVTFHGPMIYPELGGPVPDPYTEKALFRTLATTAPLGTIPPAPELPAPVSIIPGQAEGMVTGGNLSLVTATLGTTFEIDTRGRILFLEEIDEAPYRLDRMLTQLQLAGKLEEAAGIVFGYCTRCDDKRRGLTALEVITARLKPLGRPCFYGLPAGHVKPQATLPLGIRARLDATACTLTYLEAATAPI</sequence>
<protein>
    <submittedName>
        <fullName evidence="9">Uncharacterized proteins, homologs of microcin C7 resistance protein MccF</fullName>
    </submittedName>
</protein>
<keyword evidence="4" id="KW-0378">Hydrolase</keyword>
<evidence type="ECO:0000259" key="7">
    <source>
        <dbReference type="Pfam" id="PF02016"/>
    </source>
</evidence>
<dbReference type="Pfam" id="PF02016">
    <property type="entry name" value="Peptidase_S66"/>
    <property type="match status" value="1"/>
</dbReference>
<evidence type="ECO:0000259" key="8">
    <source>
        <dbReference type="Pfam" id="PF17676"/>
    </source>
</evidence>
<dbReference type="PIRSF" id="PIRSF028757">
    <property type="entry name" value="LD-carboxypeptidase"/>
    <property type="match status" value="1"/>
</dbReference>
<evidence type="ECO:0000313" key="9">
    <source>
        <dbReference type="EMBL" id="GAF26418.1"/>
    </source>
</evidence>
<dbReference type="SUPFAM" id="SSF52317">
    <property type="entry name" value="Class I glutamine amidotransferase-like"/>
    <property type="match status" value="1"/>
</dbReference>
<dbReference type="GO" id="GO:0006508">
    <property type="term" value="P:proteolysis"/>
    <property type="evidence" value="ECO:0007669"/>
    <property type="project" value="UniProtKB-KW"/>
</dbReference>
<evidence type="ECO:0000256" key="3">
    <source>
        <dbReference type="ARBA" id="ARBA00022670"/>
    </source>
</evidence>
<name>A0A0S6UBR8_NEOTH</name>
<feature type="domain" description="LD-carboxypeptidase N-terminal" evidence="7">
    <location>
        <begin position="19"/>
        <end position="136"/>
    </location>
</feature>
<dbReference type="InterPro" id="IPR040449">
    <property type="entry name" value="Peptidase_S66_N"/>
</dbReference>
<evidence type="ECO:0000256" key="2">
    <source>
        <dbReference type="ARBA" id="ARBA00022645"/>
    </source>
</evidence>
<proteinExistence type="inferred from homology"/>
<feature type="active site" description="Charge relay system" evidence="6">
    <location>
        <position position="286"/>
    </location>
</feature>
<dbReference type="Pfam" id="PF17676">
    <property type="entry name" value="Peptidase_S66C"/>
    <property type="match status" value="1"/>
</dbReference>
<dbReference type="GO" id="GO:0008236">
    <property type="term" value="F:serine-type peptidase activity"/>
    <property type="evidence" value="ECO:0007669"/>
    <property type="project" value="UniProtKB-KW"/>
</dbReference>
<organism evidence="9">
    <name type="scientific">Moorella thermoacetica Y72</name>
    <dbReference type="NCBI Taxonomy" id="1325331"/>
    <lineage>
        <taxon>Bacteria</taxon>
        <taxon>Bacillati</taxon>
        <taxon>Bacillota</taxon>
        <taxon>Clostridia</taxon>
        <taxon>Neomoorellales</taxon>
        <taxon>Neomoorellaceae</taxon>
        <taxon>Neomoorella</taxon>
    </lineage>
</organism>
<evidence type="ECO:0000256" key="6">
    <source>
        <dbReference type="PIRSR" id="PIRSR028757-1"/>
    </source>
</evidence>
<evidence type="ECO:0000256" key="1">
    <source>
        <dbReference type="ARBA" id="ARBA00010233"/>
    </source>
</evidence>
<keyword evidence="3" id="KW-0645">Protease</keyword>
<dbReference type="PANTHER" id="PTHR30237">
    <property type="entry name" value="MURAMOYLTETRAPEPTIDE CARBOXYPEPTIDASE"/>
    <property type="match status" value="1"/>
</dbReference>
<evidence type="ECO:0000256" key="4">
    <source>
        <dbReference type="ARBA" id="ARBA00022801"/>
    </source>
</evidence>
<dbReference type="InterPro" id="IPR027461">
    <property type="entry name" value="Carboxypeptidase_A_C_sf"/>
</dbReference>
<keyword evidence="2" id="KW-0121">Carboxypeptidase</keyword>
<dbReference type="InterPro" id="IPR040921">
    <property type="entry name" value="Peptidase_S66C"/>
</dbReference>
<feature type="active site" description="Nucleophile" evidence="6">
    <location>
        <position position="116"/>
    </location>
</feature>
<dbReference type="Gene3D" id="3.50.30.60">
    <property type="entry name" value="LD-carboxypeptidase A C-terminal domain-like"/>
    <property type="match status" value="1"/>
</dbReference>
<dbReference type="PANTHER" id="PTHR30237:SF2">
    <property type="entry name" value="MUREIN TETRAPEPTIDE CARBOXYPEPTIDASE"/>
    <property type="match status" value="1"/>
</dbReference>
<dbReference type="SUPFAM" id="SSF141986">
    <property type="entry name" value="LD-carboxypeptidase A C-terminal domain-like"/>
    <property type="match status" value="1"/>
</dbReference>
<gene>
    <name evidence="9" type="ORF">MTY_1758</name>
</gene>
<dbReference type="AlphaFoldDB" id="A0A0S6UBR8"/>
<dbReference type="Gene3D" id="3.40.50.10740">
    <property type="entry name" value="Class I glutamine amidotransferase-like"/>
    <property type="match status" value="1"/>
</dbReference>
<dbReference type="CDD" id="cd07025">
    <property type="entry name" value="Peptidase_S66"/>
    <property type="match status" value="1"/>
</dbReference>
<dbReference type="GO" id="GO:0004180">
    <property type="term" value="F:carboxypeptidase activity"/>
    <property type="evidence" value="ECO:0007669"/>
    <property type="project" value="UniProtKB-KW"/>
</dbReference>